<dbReference type="Proteomes" id="UP000076532">
    <property type="component" value="Unassembled WGS sequence"/>
</dbReference>
<gene>
    <name evidence="1" type="ORF">FIBSPDRAFT_964948</name>
</gene>
<name>A0A165X6H1_9AGAM</name>
<keyword evidence="2" id="KW-1185">Reference proteome</keyword>
<dbReference type="AlphaFoldDB" id="A0A165X6H1"/>
<sequence>MLSSPLPSPLLENPALSLPLLSNMPLLSDSIPTPVTVAPTIPNAIVSNWDRWSAHRQMIRLREWVEDIEWTHGKVYRWNEESTDKCAKLSGCALPSWLNMNTAKARIG</sequence>
<accession>A0A165X6H1</accession>
<protein>
    <submittedName>
        <fullName evidence="1">Uncharacterized protein</fullName>
    </submittedName>
</protein>
<reference evidence="1 2" key="1">
    <citation type="journal article" date="2016" name="Mol. Biol. Evol.">
        <title>Comparative Genomics of Early-Diverging Mushroom-Forming Fungi Provides Insights into the Origins of Lignocellulose Decay Capabilities.</title>
        <authorList>
            <person name="Nagy L.G."/>
            <person name="Riley R."/>
            <person name="Tritt A."/>
            <person name="Adam C."/>
            <person name="Daum C."/>
            <person name="Floudas D."/>
            <person name="Sun H."/>
            <person name="Yadav J.S."/>
            <person name="Pangilinan J."/>
            <person name="Larsson K.H."/>
            <person name="Matsuura K."/>
            <person name="Barry K."/>
            <person name="Labutti K."/>
            <person name="Kuo R."/>
            <person name="Ohm R.A."/>
            <person name="Bhattacharya S.S."/>
            <person name="Shirouzu T."/>
            <person name="Yoshinaga Y."/>
            <person name="Martin F.M."/>
            <person name="Grigoriev I.V."/>
            <person name="Hibbett D.S."/>
        </authorList>
    </citation>
    <scope>NUCLEOTIDE SEQUENCE [LARGE SCALE GENOMIC DNA]</scope>
    <source>
        <strain evidence="1 2">CBS 109695</strain>
    </source>
</reference>
<organism evidence="1 2">
    <name type="scientific">Athelia psychrophila</name>
    <dbReference type="NCBI Taxonomy" id="1759441"/>
    <lineage>
        <taxon>Eukaryota</taxon>
        <taxon>Fungi</taxon>
        <taxon>Dikarya</taxon>
        <taxon>Basidiomycota</taxon>
        <taxon>Agaricomycotina</taxon>
        <taxon>Agaricomycetes</taxon>
        <taxon>Agaricomycetidae</taxon>
        <taxon>Atheliales</taxon>
        <taxon>Atheliaceae</taxon>
        <taxon>Athelia</taxon>
    </lineage>
</organism>
<evidence type="ECO:0000313" key="2">
    <source>
        <dbReference type="Proteomes" id="UP000076532"/>
    </source>
</evidence>
<dbReference type="EMBL" id="KV417726">
    <property type="protein sequence ID" value="KZP08255.1"/>
    <property type="molecule type" value="Genomic_DNA"/>
</dbReference>
<proteinExistence type="predicted"/>
<evidence type="ECO:0000313" key="1">
    <source>
        <dbReference type="EMBL" id="KZP08255.1"/>
    </source>
</evidence>